<dbReference type="STRING" id="285676.GA0070561_5800"/>
<evidence type="ECO:0000313" key="2">
    <source>
        <dbReference type="EMBL" id="SCF36454.1"/>
    </source>
</evidence>
<reference evidence="1 4" key="2">
    <citation type="submission" date="2018-03" db="EMBL/GenBank/DDBJ databases">
        <title>Genomic framework for the identification of Micromonospora saelicesensis and Micromonospora noduli.</title>
        <authorList>
            <person name="Riesco R."/>
            <person name="Trujillo M.E."/>
        </authorList>
    </citation>
    <scope>NUCLEOTIDE SEQUENCE [LARGE SCALE GENOMIC DNA]</scope>
    <source>
        <strain evidence="1 4">GAR05</strain>
    </source>
</reference>
<dbReference type="RefSeq" id="WP_167362497.1">
    <property type="nucleotide sequence ID" value="NZ_FMCR01000007.1"/>
</dbReference>
<evidence type="ECO:0000313" key="3">
    <source>
        <dbReference type="Proteomes" id="UP000198864"/>
    </source>
</evidence>
<proteinExistence type="predicted"/>
<name>A0A1C4ZUJ6_9ACTN</name>
<organism evidence="2 3">
    <name type="scientific">Micromonospora saelicesensis</name>
    <dbReference type="NCBI Taxonomy" id="285676"/>
    <lineage>
        <taxon>Bacteria</taxon>
        <taxon>Bacillati</taxon>
        <taxon>Actinomycetota</taxon>
        <taxon>Actinomycetes</taxon>
        <taxon>Micromonosporales</taxon>
        <taxon>Micromonosporaceae</taxon>
        <taxon>Micromonospora</taxon>
    </lineage>
</organism>
<accession>A0A1C4ZUJ6</accession>
<gene>
    <name evidence="2" type="ORF">GA0070561_5800</name>
    <name evidence="1" type="ORF">GAR05_05768</name>
</gene>
<dbReference type="EMBL" id="FMCR01000007">
    <property type="protein sequence ID" value="SCF36454.1"/>
    <property type="molecule type" value="Genomic_DNA"/>
</dbReference>
<dbReference type="Proteomes" id="UP000249334">
    <property type="component" value="Unassembled WGS sequence"/>
</dbReference>
<dbReference type="Proteomes" id="UP000198864">
    <property type="component" value="Unassembled WGS sequence"/>
</dbReference>
<evidence type="ECO:0000313" key="4">
    <source>
        <dbReference type="Proteomes" id="UP000249334"/>
    </source>
</evidence>
<dbReference type="EMBL" id="PXXW01000054">
    <property type="protein sequence ID" value="RAN92926.1"/>
    <property type="molecule type" value="Genomic_DNA"/>
</dbReference>
<keyword evidence="4" id="KW-1185">Reference proteome</keyword>
<sequence>MSHLAEDQVAGVLRQWIGTTTPKLLGEGMEGAVYEVDAALNRADVTRALLG</sequence>
<reference evidence="2 3" key="1">
    <citation type="submission" date="2016-06" db="EMBL/GenBank/DDBJ databases">
        <authorList>
            <person name="Kjaerup R.B."/>
            <person name="Dalgaard T.S."/>
            <person name="Juul-Madsen H.R."/>
        </authorList>
    </citation>
    <scope>NUCLEOTIDE SEQUENCE [LARGE SCALE GENOMIC DNA]</scope>
    <source>
        <strain evidence="2 3">DSM 44871</strain>
    </source>
</reference>
<dbReference type="AlphaFoldDB" id="A0A1C4ZUJ6"/>
<protein>
    <submittedName>
        <fullName evidence="2">Uncharacterized protein</fullName>
    </submittedName>
</protein>
<evidence type="ECO:0000313" key="1">
    <source>
        <dbReference type="EMBL" id="RAN92926.1"/>
    </source>
</evidence>